<organism evidence="3 4">
    <name type="scientific">Spirosoma arboris</name>
    <dbReference type="NCBI Taxonomy" id="2682092"/>
    <lineage>
        <taxon>Bacteria</taxon>
        <taxon>Pseudomonadati</taxon>
        <taxon>Bacteroidota</taxon>
        <taxon>Cytophagia</taxon>
        <taxon>Cytophagales</taxon>
        <taxon>Cytophagaceae</taxon>
        <taxon>Spirosoma</taxon>
    </lineage>
</organism>
<proteinExistence type="predicted"/>
<feature type="signal peptide" evidence="2">
    <location>
        <begin position="1"/>
        <end position="23"/>
    </location>
</feature>
<keyword evidence="2" id="KW-0732">Signal</keyword>
<gene>
    <name evidence="3" type="ORF">GO755_23355</name>
</gene>
<evidence type="ECO:0000256" key="1">
    <source>
        <dbReference type="SAM" id="MobiDB-lite"/>
    </source>
</evidence>
<protein>
    <recommendedName>
        <fullName evidence="5">Outer membrane beta-barrel protein</fullName>
    </recommendedName>
</protein>
<evidence type="ECO:0000256" key="2">
    <source>
        <dbReference type="SAM" id="SignalP"/>
    </source>
</evidence>
<dbReference type="Proteomes" id="UP000436006">
    <property type="component" value="Unassembled WGS sequence"/>
</dbReference>
<evidence type="ECO:0008006" key="5">
    <source>
        <dbReference type="Google" id="ProtNLM"/>
    </source>
</evidence>
<dbReference type="AlphaFoldDB" id="A0A7K1SH09"/>
<reference evidence="3 4" key="1">
    <citation type="submission" date="2019-12" db="EMBL/GenBank/DDBJ databases">
        <title>Spirosoma sp. HMF4905 genome sequencing and assembly.</title>
        <authorList>
            <person name="Kang H."/>
            <person name="Cha I."/>
            <person name="Kim H."/>
            <person name="Joh K."/>
        </authorList>
    </citation>
    <scope>NUCLEOTIDE SEQUENCE [LARGE SCALE GENOMIC DNA]</scope>
    <source>
        <strain evidence="3 4">HMF4905</strain>
    </source>
</reference>
<name>A0A7K1SH09_9BACT</name>
<feature type="compositionally biased region" description="Polar residues" evidence="1">
    <location>
        <begin position="33"/>
        <end position="48"/>
    </location>
</feature>
<evidence type="ECO:0000313" key="3">
    <source>
        <dbReference type="EMBL" id="MVM32998.1"/>
    </source>
</evidence>
<dbReference type="RefSeq" id="WP_157587714.1">
    <property type="nucleotide sequence ID" value="NZ_WPIN01000009.1"/>
</dbReference>
<accession>A0A7K1SH09</accession>
<dbReference type="EMBL" id="WPIN01000009">
    <property type="protein sequence ID" value="MVM32998.1"/>
    <property type="molecule type" value="Genomic_DNA"/>
</dbReference>
<comment type="caution">
    <text evidence="3">The sequence shown here is derived from an EMBL/GenBank/DDBJ whole genome shotgun (WGS) entry which is preliminary data.</text>
</comment>
<feature type="chain" id="PRO_5029505566" description="Outer membrane beta-barrel protein" evidence="2">
    <location>
        <begin position="24"/>
        <end position="258"/>
    </location>
</feature>
<feature type="compositionally biased region" description="Low complexity" evidence="1">
    <location>
        <begin position="49"/>
        <end position="75"/>
    </location>
</feature>
<evidence type="ECO:0000313" key="4">
    <source>
        <dbReference type="Proteomes" id="UP000436006"/>
    </source>
</evidence>
<keyword evidence="4" id="KW-1185">Reference proteome</keyword>
<sequence>MKTITQFTALVLAFTLSIGSTLAQQPVRRPVTKTATRPNSSATGSSVSQAKKPTVATTATAKPQPQIQQAPAPETSQAPVVTRQAEARPQPVAHTAPSRTYAKPSRNSISHPLYLNAGVGLATYYGGGFPIGVSLEAGVKNNFSVGGSIDYFHYNYGYYSGGYNFVLAGVRASYHLGDAFGVQDANFDPYIGATLGFRYARYSDSYGYSYSDYGSGYNSGLWLGIHVGARYFFSPKVGAFAEVGYGVSALKLGLAAKF</sequence>
<feature type="region of interest" description="Disordered" evidence="1">
    <location>
        <begin position="25"/>
        <end position="105"/>
    </location>
</feature>
<dbReference type="Gene3D" id="2.40.160.20">
    <property type="match status" value="1"/>
</dbReference>